<evidence type="ECO:0008006" key="2">
    <source>
        <dbReference type="Google" id="ProtNLM"/>
    </source>
</evidence>
<dbReference type="AlphaFoldDB" id="A0A7S3DN77"/>
<evidence type="ECO:0000313" key="1">
    <source>
        <dbReference type="EMBL" id="CAD9959640.1"/>
    </source>
</evidence>
<gene>
    <name evidence="1" type="ORF">APAL1065_LOCUS9280</name>
</gene>
<reference evidence="1" key="1">
    <citation type="submission" date="2021-01" db="EMBL/GenBank/DDBJ databases">
        <authorList>
            <person name="Corre E."/>
            <person name="Pelletier E."/>
            <person name="Niang G."/>
            <person name="Scheremetjew M."/>
            <person name="Finn R."/>
            <person name="Kale V."/>
            <person name="Holt S."/>
            <person name="Cochrane G."/>
            <person name="Meng A."/>
            <person name="Brown T."/>
            <person name="Cohen L."/>
        </authorList>
    </citation>
    <scope>NUCLEOTIDE SEQUENCE</scope>
    <source>
        <strain evidence="1">CCMP125</strain>
    </source>
</reference>
<name>A0A7S3DN77_9STRA</name>
<organism evidence="1">
    <name type="scientific">Entomoneis paludosa</name>
    <dbReference type="NCBI Taxonomy" id="265537"/>
    <lineage>
        <taxon>Eukaryota</taxon>
        <taxon>Sar</taxon>
        <taxon>Stramenopiles</taxon>
        <taxon>Ochrophyta</taxon>
        <taxon>Bacillariophyta</taxon>
        <taxon>Bacillariophyceae</taxon>
        <taxon>Bacillariophycidae</taxon>
        <taxon>Entomoneidaceae</taxon>
        <taxon>Entomoneis</taxon>
    </lineage>
</organism>
<sequence length="189" mass="21340">MSQKIALLVHHEALAMRDKAEVFLYATRLEDDDNTEATEEITKLWTEAMQLADQRDQTQQSSMNQEPQATDWEAELAILAQLWTQHHSHLSLLQAFLVLHHVLYGILVPLINNTKDNQYAPAAAGYAEALALSPYCNQDHEDMNTTCLGQSLALALQFYQQAEDVNGIRRIQELQAQHTQPSSSSEPEL</sequence>
<accession>A0A7S3DN77</accession>
<proteinExistence type="predicted"/>
<dbReference type="EMBL" id="HBHT01013855">
    <property type="protein sequence ID" value="CAD9959640.1"/>
    <property type="molecule type" value="Transcribed_RNA"/>
</dbReference>
<protein>
    <recommendedName>
        <fullName evidence="2">KIF-binding protein</fullName>
    </recommendedName>
</protein>